<evidence type="ECO:0000256" key="6">
    <source>
        <dbReference type="ARBA" id="ARBA00023125"/>
    </source>
</evidence>
<dbReference type="AlphaFoldDB" id="A0A1H8PPB6"/>
<reference evidence="9 10" key="1">
    <citation type="submission" date="2016-10" db="EMBL/GenBank/DDBJ databases">
        <authorList>
            <person name="de Groot N.N."/>
        </authorList>
    </citation>
    <scope>NUCLEOTIDE SEQUENCE [LARGE SCALE GENOMIC DNA]</scope>
    <source>
        <strain evidence="9 10">Nl18</strain>
    </source>
</reference>
<keyword evidence="2 8" id="KW-0645">Protease</keyword>
<keyword evidence="5" id="KW-0190">Covalent protein-DNA linkage</keyword>
<dbReference type="EMBL" id="FOCT01000022">
    <property type="protein sequence ID" value="SEO43879.1"/>
    <property type="molecule type" value="Genomic_DNA"/>
</dbReference>
<evidence type="ECO:0000256" key="7">
    <source>
        <dbReference type="ARBA" id="ARBA00023239"/>
    </source>
</evidence>
<evidence type="ECO:0000313" key="10">
    <source>
        <dbReference type="Proteomes" id="UP000183898"/>
    </source>
</evidence>
<evidence type="ECO:0000256" key="3">
    <source>
        <dbReference type="ARBA" id="ARBA00022763"/>
    </source>
</evidence>
<evidence type="ECO:0000256" key="5">
    <source>
        <dbReference type="ARBA" id="ARBA00023124"/>
    </source>
</evidence>
<dbReference type="PANTHER" id="PTHR13604">
    <property type="entry name" value="DC12-RELATED"/>
    <property type="match status" value="1"/>
</dbReference>
<keyword evidence="7" id="KW-0456">Lyase</keyword>
<sequence length="232" mass="26697">MCGRYGLNHPDPVLAEWYRASFMPELKPRYNIAPTMEILAIRDTDSGRMGSMMRWGLIPYWIRDVKKLPVLNNARAETVAEKPAFRQSFRQRRCLIPASGFFEWKTEGRRKQPYFISSRDGTPFSFAGIYETWVTDTGEAKESCAIITTACNALMQPIHDRMPVILSQDAWDTWLDPDLRRDEILLSLLKPCDENRMQAWPVTQAVGKVVNQGEELFRPLISEQEGDFFGAN</sequence>
<gene>
    <name evidence="9" type="ORF">SAMN05216404_12216</name>
</gene>
<dbReference type="GO" id="GO:0016829">
    <property type="term" value="F:lyase activity"/>
    <property type="evidence" value="ECO:0007669"/>
    <property type="project" value="UniProtKB-KW"/>
</dbReference>
<dbReference type="Pfam" id="PF02586">
    <property type="entry name" value="SRAP"/>
    <property type="match status" value="1"/>
</dbReference>
<keyword evidence="3" id="KW-0227">DNA damage</keyword>
<dbReference type="GO" id="GO:0006508">
    <property type="term" value="P:proteolysis"/>
    <property type="evidence" value="ECO:0007669"/>
    <property type="project" value="UniProtKB-KW"/>
</dbReference>
<dbReference type="PANTHER" id="PTHR13604:SF0">
    <property type="entry name" value="ABASIC SITE PROCESSING PROTEIN HMCES"/>
    <property type="match status" value="1"/>
</dbReference>
<dbReference type="Proteomes" id="UP000183898">
    <property type="component" value="Unassembled WGS sequence"/>
</dbReference>
<evidence type="ECO:0000256" key="2">
    <source>
        <dbReference type="ARBA" id="ARBA00022670"/>
    </source>
</evidence>
<accession>A0A1H8PPB6</accession>
<keyword evidence="6" id="KW-0238">DNA-binding</keyword>
<evidence type="ECO:0000256" key="8">
    <source>
        <dbReference type="RuleBase" id="RU364100"/>
    </source>
</evidence>
<proteinExistence type="inferred from homology"/>
<evidence type="ECO:0000256" key="1">
    <source>
        <dbReference type="ARBA" id="ARBA00008136"/>
    </source>
</evidence>
<evidence type="ECO:0000256" key="4">
    <source>
        <dbReference type="ARBA" id="ARBA00022801"/>
    </source>
</evidence>
<dbReference type="RefSeq" id="WP_074749140.1">
    <property type="nucleotide sequence ID" value="NZ_FOCT01000022.1"/>
</dbReference>
<comment type="similarity">
    <text evidence="1 8">Belongs to the SOS response-associated peptidase family.</text>
</comment>
<name>A0A1H8PPB6_9PROT</name>
<dbReference type="GO" id="GO:0003697">
    <property type="term" value="F:single-stranded DNA binding"/>
    <property type="evidence" value="ECO:0007669"/>
    <property type="project" value="InterPro"/>
</dbReference>
<dbReference type="InterPro" id="IPR036590">
    <property type="entry name" value="SRAP-like"/>
</dbReference>
<dbReference type="InterPro" id="IPR003738">
    <property type="entry name" value="SRAP"/>
</dbReference>
<dbReference type="Gene3D" id="3.90.1680.10">
    <property type="entry name" value="SOS response associated peptidase-like"/>
    <property type="match status" value="1"/>
</dbReference>
<dbReference type="GO" id="GO:0008233">
    <property type="term" value="F:peptidase activity"/>
    <property type="evidence" value="ECO:0007669"/>
    <property type="project" value="UniProtKB-KW"/>
</dbReference>
<evidence type="ECO:0000313" key="9">
    <source>
        <dbReference type="EMBL" id="SEO43879.1"/>
    </source>
</evidence>
<dbReference type="SUPFAM" id="SSF143081">
    <property type="entry name" value="BB1717-like"/>
    <property type="match status" value="1"/>
</dbReference>
<keyword evidence="4 8" id="KW-0378">Hydrolase</keyword>
<dbReference type="EC" id="3.4.-.-" evidence="8"/>
<organism evidence="9 10">
    <name type="scientific">Nitrosospira multiformis</name>
    <dbReference type="NCBI Taxonomy" id="1231"/>
    <lineage>
        <taxon>Bacteria</taxon>
        <taxon>Pseudomonadati</taxon>
        <taxon>Pseudomonadota</taxon>
        <taxon>Betaproteobacteria</taxon>
        <taxon>Nitrosomonadales</taxon>
        <taxon>Nitrosomonadaceae</taxon>
        <taxon>Nitrosospira</taxon>
    </lineage>
</organism>
<protein>
    <recommendedName>
        <fullName evidence="8">Abasic site processing protein</fullName>
        <ecNumber evidence="8">3.4.-.-</ecNumber>
    </recommendedName>
</protein>
<dbReference type="GO" id="GO:0106300">
    <property type="term" value="P:protein-DNA covalent cross-linking repair"/>
    <property type="evidence" value="ECO:0007669"/>
    <property type="project" value="InterPro"/>
</dbReference>